<feature type="chain" id="PRO_5043118888" evidence="1">
    <location>
        <begin position="20"/>
        <end position="152"/>
    </location>
</feature>
<feature type="signal peptide" evidence="1">
    <location>
        <begin position="1"/>
        <end position="19"/>
    </location>
</feature>
<evidence type="ECO:0000313" key="4">
    <source>
        <dbReference type="EMBL" id="KIO46132.1"/>
    </source>
</evidence>
<reference evidence="3 6" key="1">
    <citation type="submission" date="2014-07" db="EMBL/GenBank/DDBJ databases">
        <title>Porphyromonadaceae bacterium OUH 308042 = ATCC BAA-2681 = DSM 28342 draft genome.</title>
        <authorList>
            <person name="Sydenham T.V."/>
            <person name="Hasman H."/>
            <person name="Justensen U.S."/>
        </authorList>
    </citation>
    <scope>NUCLEOTIDE SEQUENCE [LARGE SCALE GENOMIC DNA]</scope>
    <source>
        <strain evidence="3 6">OUH 308042</strain>
    </source>
</reference>
<dbReference type="RefSeq" id="WP_041502756.1">
    <property type="nucleotide sequence ID" value="NZ_JPIT01000016.1"/>
</dbReference>
<keyword evidence="1" id="KW-0732">Signal</keyword>
<proteinExistence type="predicted"/>
<sequence length="152" mass="16978">MKKVLILTVVLALTVIASAQVLKPVKWQISVKKVSEGIYDIVCKATIENGWHLYDTKLPEGGPQPTTFHIDKDETSGIELVGEFKATTKALVEKSSAFNMNLGYFKDSVTMVQRVRLTKEKAKLVGYVEYMACSDGQCVPPSEEEFEFDLKK</sequence>
<evidence type="ECO:0000313" key="6">
    <source>
        <dbReference type="Proteomes" id="UP000031980"/>
    </source>
</evidence>
<reference evidence="4 5" key="2">
    <citation type="submission" date="2014-07" db="EMBL/GenBank/DDBJ databases">
        <title>Porphyromonadaceae bacterium OUH 334697 = ATCC BAA-2682 = DSM 28341 draft genome.</title>
        <authorList>
            <person name="Sydenham T.V."/>
            <person name="Hasman H."/>
            <person name="Justesen U.S."/>
        </authorList>
    </citation>
    <scope>NUCLEOTIDE SEQUENCE [LARGE SCALE GENOMIC DNA]</scope>
    <source>
        <strain evidence="4 5">OUH 334697</strain>
    </source>
</reference>
<feature type="domain" description="Thiol:disulfide interchange protein DsbD N-terminal" evidence="2">
    <location>
        <begin position="35"/>
        <end position="148"/>
    </location>
</feature>
<evidence type="ECO:0000313" key="3">
    <source>
        <dbReference type="EMBL" id="KIO42879.1"/>
    </source>
</evidence>
<comment type="caution">
    <text evidence="3">The sequence shown here is derived from an EMBL/GenBank/DDBJ whole genome shotgun (WGS) entry which is preliminary data.</text>
</comment>
<evidence type="ECO:0000259" key="2">
    <source>
        <dbReference type="Pfam" id="PF11412"/>
    </source>
</evidence>
<dbReference type="Proteomes" id="UP000031937">
    <property type="component" value="Unassembled WGS sequence"/>
</dbReference>
<dbReference type="Gene3D" id="2.60.40.1250">
    <property type="entry name" value="Thiol:disulfide interchange protein DsbD, N-terminal domain"/>
    <property type="match status" value="1"/>
</dbReference>
<organism evidence="3 6">
    <name type="scientific">Sanguibacteroides justesenii</name>
    <dbReference type="NCBI Taxonomy" id="1547597"/>
    <lineage>
        <taxon>Bacteria</taxon>
        <taxon>Pseudomonadati</taxon>
        <taxon>Bacteroidota</taxon>
        <taxon>Bacteroidia</taxon>
        <taxon>Bacteroidales</taxon>
        <taxon>Porphyromonadaceae</taxon>
        <taxon>Sanguibacteroides</taxon>
    </lineage>
</organism>
<gene>
    <name evidence="3" type="ORF">BA92_13525</name>
    <name evidence="4" type="ORF">IE90_04835</name>
</gene>
<dbReference type="EMBL" id="JPIU01000049">
    <property type="protein sequence ID" value="KIO42879.1"/>
    <property type="molecule type" value="Genomic_DNA"/>
</dbReference>
<protein>
    <submittedName>
        <fullName evidence="3">Thiol:disulfide interchange protein DsbD</fullName>
    </submittedName>
</protein>
<evidence type="ECO:0000313" key="5">
    <source>
        <dbReference type="Proteomes" id="UP000031937"/>
    </source>
</evidence>
<dbReference type="Pfam" id="PF11412">
    <property type="entry name" value="DsbD_N"/>
    <property type="match status" value="1"/>
</dbReference>
<dbReference type="Proteomes" id="UP000031980">
    <property type="component" value="Unassembled WGS sequence"/>
</dbReference>
<name>A0A0C3RDK6_9PORP</name>
<dbReference type="InterPro" id="IPR036929">
    <property type="entry name" value="DsbDN_sf"/>
</dbReference>
<accession>A0A0C3RDK6</accession>
<dbReference type="AlphaFoldDB" id="A0A0C3RDK6"/>
<dbReference type="EMBL" id="JPIT01000016">
    <property type="protein sequence ID" value="KIO46132.1"/>
    <property type="molecule type" value="Genomic_DNA"/>
</dbReference>
<evidence type="ECO:0000256" key="1">
    <source>
        <dbReference type="SAM" id="SignalP"/>
    </source>
</evidence>
<keyword evidence="6" id="KW-1185">Reference proteome</keyword>
<dbReference type="InterPro" id="IPR028250">
    <property type="entry name" value="DsbDN"/>
</dbReference>
<dbReference type="OrthoDB" id="767251at2"/>